<dbReference type="InterPro" id="IPR025199">
    <property type="entry name" value="FtsK_4TM"/>
</dbReference>
<dbReference type="RefSeq" id="WP_208866549.1">
    <property type="nucleotide sequence ID" value="NZ_NWQG01000145.1"/>
</dbReference>
<evidence type="ECO:0000256" key="6">
    <source>
        <dbReference type="SAM" id="Phobius"/>
    </source>
</evidence>
<evidence type="ECO:0000256" key="4">
    <source>
        <dbReference type="ARBA" id="ARBA00022989"/>
    </source>
</evidence>
<sequence>MRSGASAPLALADTGQGIRAFARRQVGRLVGAGLFALVAFGVASLATWNVADPSFSHATGNIVTNAMGYAGAVFSDIAMQFFGLAAVAALVPAVIWGFLLFSARGVDGLPKRGLAWFGFALTAAAIAGCVVPPKTWPLPTGLGGVFGDMVLH</sequence>
<name>A0A2A6FC17_9HYPH</name>
<feature type="transmembrane region" description="Helical" evidence="6">
    <location>
        <begin position="77"/>
        <end position="101"/>
    </location>
</feature>
<keyword evidence="2" id="KW-1003">Cell membrane</keyword>
<feature type="non-terminal residue" evidence="8">
    <location>
        <position position="152"/>
    </location>
</feature>
<evidence type="ECO:0000256" key="2">
    <source>
        <dbReference type="ARBA" id="ARBA00022475"/>
    </source>
</evidence>
<feature type="transmembrane region" description="Helical" evidence="6">
    <location>
        <begin position="29"/>
        <end position="51"/>
    </location>
</feature>
<gene>
    <name evidence="8" type="ORF">CN311_20860</name>
</gene>
<evidence type="ECO:0000313" key="9">
    <source>
        <dbReference type="Proteomes" id="UP000219182"/>
    </source>
</evidence>
<proteinExistence type="predicted"/>
<evidence type="ECO:0000256" key="3">
    <source>
        <dbReference type="ARBA" id="ARBA00022692"/>
    </source>
</evidence>
<evidence type="ECO:0000256" key="5">
    <source>
        <dbReference type="ARBA" id="ARBA00023136"/>
    </source>
</evidence>
<comment type="subcellular location">
    <subcellularLocation>
        <location evidence="1">Cell membrane</location>
        <topology evidence="1">Multi-pass membrane protein</topology>
    </subcellularLocation>
</comment>
<accession>A0A2A6FC17</accession>
<dbReference type="Pfam" id="PF13491">
    <property type="entry name" value="FtsK_4TM"/>
    <property type="match status" value="1"/>
</dbReference>
<dbReference type="AlphaFoldDB" id="A0A2A6FC17"/>
<keyword evidence="8" id="KW-0131">Cell cycle</keyword>
<keyword evidence="9" id="KW-1185">Reference proteome</keyword>
<dbReference type="GO" id="GO:0005886">
    <property type="term" value="C:plasma membrane"/>
    <property type="evidence" value="ECO:0007669"/>
    <property type="project" value="UniProtKB-SubCell"/>
</dbReference>
<evidence type="ECO:0000259" key="7">
    <source>
        <dbReference type="Pfam" id="PF13491"/>
    </source>
</evidence>
<evidence type="ECO:0000256" key="1">
    <source>
        <dbReference type="ARBA" id="ARBA00004651"/>
    </source>
</evidence>
<keyword evidence="3 6" id="KW-0812">Transmembrane</keyword>
<comment type="caution">
    <text evidence="8">The sequence shown here is derived from an EMBL/GenBank/DDBJ whole genome shotgun (WGS) entry which is preliminary data.</text>
</comment>
<protein>
    <submittedName>
        <fullName evidence="8">Cell division protein FtsK</fullName>
    </submittedName>
</protein>
<keyword evidence="5 6" id="KW-0472">Membrane</keyword>
<dbReference type="EMBL" id="NWQG01000145">
    <property type="protein sequence ID" value="PDQ19181.1"/>
    <property type="molecule type" value="Genomic_DNA"/>
</dbReference>
<reference evidence="8 9" key="1">
    <citation type="submission" date="2017-09" db="EMBL/GenBank/DDBJ databases">
        <title>Mesorhizobum sanjuanii sp. nov. isolated from nodules of Lotus tenuis in saline-alkaline lowlands of Flooding Pampa.</title>
        <authorList>
            <person name="Sannazzaro A.I."/>
            <person name="Torres Tejerizo G.A."/>
            <person name="Fontana F."/>
            <person name="Cumpa Velazquez L.M."/>
            <person name="Hansen L."/>
            <person name="Pistorio M."/>
            <person name="Estrella M.J."/>
        </authorList>
    </citation>
    <scope>NUCLEOTIDE SEQUENCE [LARGE SCALE GENOMIC DNA]</scope>
    <source>
        <strain evidence="8 9">BSA136</strain>
    </source>
</reference>
<evidence type="ECO:0000313" key="8">
    <source>
        <dbReference type="EMBL" id="PDQ19181.1"/>
    </source>
</evidence>
<feature type="domain" description="DNA translocase FtsK 4TM region" evidence="7">
    <location>
        <begin position="27"/>
        <end position="150"/>
    </location>
</feature>
<dbReference type="Proteomes" id="UP000219182">
    <property type="component" value="Unassembled WGS sequence"/>
</dbReference>
<feature type="transmembrane region" description="Helical" evidence="6">
    <location>
        <begin position="113"/>
        <end position="133"/>
    </location>
</feature>
<organism evidence="8 9">
    <name type="scientific">Mesorhizobium sanjuanii</name>
    <dbReference type="NCBI Taxonomy" id="2037900"/>
    <lineage>
        <taxon>Bacteria</taxon>
        <taxon>Pseudomonadati</taxon>
        <taxon>Pseudomonadota</taxon>
        <taxon>Alphaproteobacteria</taxon>
        <taxon>Hyphomicrobiales</taxon>
        <taxon>Phyllobacteriaceae</taxon>
        <taxon>Mesorhizobium</taxon>
    </lineage>
</organism>
<keyword evidence="8" id="KW-0132">Cell division</keyword>
<keyword evidence="4 6" id="KW-1133">Transmembrane helix</keyword>
<dbReference type="GO" id="GO:0051301">
    <property type="term" value="P:cell division"/>
    <property type="evidence" value="ECO:0007669"/>
    <property type="project" value="UniProtKB-KW"/>
</dbReference>